<dbReference type="PROSITE" id="PS50994">
    <property type="entry name" value="INTEGRASE"/>
    <property type="match status" value="1"/>
</dbReference>
<dbReference type="InterPro" id="IPR012337">
    <property type="entry name" value="RNaseH-like_sf"/>
</dbReference>
<evidence type="ECO:0000313" key="4">
    <source>
        <dbReference type="Proteomes" id="UP001159363"/>
    </source>
</evidence>
<dbReference type="Gene3D" id="3.30.420.10">
    <property type="entry name" value="Ribonuclease H-like superfamily/Ribonuclease H"/>
    <property type="match status" value="1"/>
</dbReference>
<evidence type="ECO:0000259" key="2">
    <source>
        <dbReference type="PROSITE" id="PS50994"/>
    </source>
</evidence>
<reference evidence="3 4" key="1">
    <citation type="submission" date="2023-02" db="EMBL/GenBank/DDBJ databases">
        <title>LHISI_Scaffold_Assembly.</title>
        <authorList>
            <person name="Stuart O.P."/>
            <person name="Cleave R."/>
            <person name="Magrath M.J.L."/>
            <person name="Mikheyev A.S."/>
        </authorList>
    </citation>
    <scope>NUCLEOTIDE SEQUENCE [LARGE SCALE GENOMIC DNA]</scope>
    <source>
        <strain evidence="3">Daus_M_001</strain>
        <tissue evidence="3">Leg muscle</tissue>
    </source>
</reference>
<feature type="region of interest" description="Disordered" evidence="1">
    <location>
        <begin position="168"/>
        <end position="235"/>
    </location>
</feature>
<name>A0ABQ9HJ48_9NEOP</name>
<dbReference type="PANTHER" id="PTHR37984">
    <property type="entry name" value="PROTEIN CBG26694"/>
    <property type="match status" value="1"/>
</dbReference>
<keyword evidence="4" id="KW-1185">Reference proteome</keyword>
<proteinExistence type="predicted"/>
<gene>
    <name evidence="3" type="ORF">PR048_016086</name>
</gene>
<dbReference type="InterPro" id="IPR001584">
    <property type="entry name" value="Integrase_cat-core"/>
</dbReference>
<dbReference type="PANTHER" id="PTHR37984:SF5">
    <property type="entry name" value="PROTEIN NYNRIN-LIKE"/>
    <property type="match status" value="1"/>
</dbReference>
<sequence length="235" mass="26742">MVADNSPQFRSEEFKTYCQSIEIDLQLTPPFHPQSNGVAERTIQSVKGAIMKQTIEYPLGGTLQSLQGNLDKWLFCYRNTPHTSTGRSPADVFLRQKPRTKLLLLKPTLPEYARNRVHRGVKEGEKTRWVPGQVMEVVGQNTYRVKVGPYVRFCHTDHLCRSQLGSLETTSGEVGHSGRGEARKPTIGARQQKGGQRREPPAPITMRQEVDRSHTAKPRIRRTDNMESEEFDEED</sequence>
<dbReference type="InterPro" id="IPR036397">
    <property type="entry name" value="RNaseH_sf"/>
</dbReference>
<organism evidence="3 4">
    <name type="scientific">Dryococelus australis</name>
    <dbReference type="NCBI Taxonomy" id="614101"/>
    <lineage>
        <taxon>Eukaryota</taxon>
        <taxon>Metazoa</taxon>
        <taxon>Ecdysozoa</taxon>
        <taxon>Arthropoda</taxon>
        <taxon>Hexapoda</taxon>
        <taxon>Insecta</taxon>
        <taxon>Pterygota</taxon>
        <taxon>Neoptera</taxon>
        <taxon>Polyneoptera</taxon>
        <taxon>Phasmatodea</taxon>
        <taxon>Verophasmatodea</taxon>
        <taxon>Anareolatae</taxon>
        <taxon>Phasmatidae</taxon>
        <taxon>Eurycanthinae</taxon>
        <taxon>Dryococelus</taxon>
    </lineage>
</organism>
<dbReference type="Proteomes" id="UP001159363">
    <property type="component" value="Chromosome 4"/>
</dbReference>
<comment type="caution">
    <text evidence="3">The sequence shown here is derived from an EMBL/GenBank/DDBJ whole genome shotgun (WGS) entry which is preliminary data.</text>
</comment>
<evidence type="ECO:0000256" key="1">
    <source>
        <dbReference type="SAM" id="MobiDB-lite"/>
    </source>
</evidence>
<dbReference type="InterPro" id="IPR050951">
    <property type="entry name" value="Retrovirus_Pol_polyprotein"/>
</dbReference>
<feature type="compositionally biased region" description="Acidic residues" evidence="1">
    <location>
        <begin position="226"/>
        <end position="235"/>
    </location>
</feature>
<protein>
    <recommendedName>
        <fullName evidence="2">Integrase catalytic domain-containing protein</fullName>
    </recommendedName>
</protein>
<feature type="domain" description="Integrase catalytic" evidence="2">
    <location>
        <begin position="1"/>
        <end position="97"/>
    </location>
</feature>
<dbReference type="SUPFAM" id="SSF53098">
    <property type="entry name" value="Ribonuclease H-like"/>
    <property type="match status" value="1"/>
</dbReference>
<accession>A0ABQ9HJ48</accession>
<dbReference type="EMBL" id="JARBHB010000005">
    <property type="protein sequence ID" value="KAJ8884229.1"/>
    <property type="molecule type" value="Genomic_DNA"/>
</dbReference>
<evidence type="ECO:0000313" key="3">
    <source>
        <dbReference type="EMBL" id="KAJ8884229.1"/>
    </source>
</evidence>